<feature type="region of interest" description="Disordered" evidence="1">
    <location>
        <begin position="29"/>
        <end position="64"/>
    </location>
</feature>
<evidence type="ECO:0000313" key="3">
    <source>
        <dbReference type="Proteomes" id="UP001165653"/>
    </source>
</evidence>
<organism evidence="2 3">
    <name type="scientific">Luteolibacter rhizosphaerae</name>
    <dbReference type="NCBI Taxonomy" id="2989719"/>
    <lineage>
        <taxon>Bacteria</taxon>
        <taxon>Pseudomonadati</taxon>
        <taxon>Verrucomicrobiota</taxon>
        <taxon>Verrucomicrobiia</taxon>
        <taxon>Verrucomicrobiales</taxon>
        <taxon>Verrucomicrobiaceae</taxon>
        <taxon>Luteolibacter</taxon>
    </lineage>
</organism>
<dbReference type="RefSeq" id="WP_264515178.1">
    <property type="nucleotide sequence ID" value="NZ_JAPDDR010000010.1"/>
</dbReference>
<keyword evidence="3" id="KW-1185">Reference proteome</keyword>
<evidence type="ECO:0000256" key="1">
    <source>
        <dbReference type="SAM" id="MobiDB-lite"/>
    </source>
</evidence>
<dbReference type="Proteomes" id="UP001165653">
    <property type="component" value="Unassembled WGS sequence"/>
</dbReference>
<protein>
    <recommendedName>
        <fullName evidence="4">HEAT repeat protein</fullName>
    </recommendedName>
</protein>
<gene>
    <name evidence="2" type="ORF">OJ996_18710</name>
</gene>
<evidence type="ECO:0008006" key="4">
    <source>
        <dbReference type="Google" id="ProtNLM"/>
    </source>
</evidence>
<sequence>MNPSWWKGGAVLGLVALAYLTGRYQAPDADAGGAVKDSRAGASSEETAFAESKTGRQTKSERQLSGFKSAVPFAPGGAREWFMTKGRENCEDSFTGLLQLIQNCATLDERAAEELAVELRDILKLYDAGDPEMRAAFDGDDLQERGLAATVFRLSQLNPQAALRFLQESPDIDRRGEMLEMVFANAALKDPAEAKALLSGLDDKMLRGAMEGVMGTLTGKNPQAAFDLLSGFTQADLDGERRKFVEKITKDDPAQAIKYAQTWVKSGRDARLVGSVVDDWMRTDPEAARAFGESYRGPGEARVKGILIKHAAETDPRKAAEAFAALGTEAANMGDTGIIVAKKYVAADLPGARVWIDSLPAGQAKDLATQELVDRWVKSEPLAAADWIDKMPAGPQRNDASIKLINSIRMRYPQEALDWAGSLSDQKQRETMQQHVLEGWKEIDPEAAEAAGKKL</sequence>
<reference evidence="2" key="1">
    <citation type="submission" date="2022-10" db="EMBL/GenBank/DDBJ databases">
        <title>Luteolibacter sp. GHJ8, whole genome shotgun sequencing project.</title>
        <authorList>
            <person name="Zhao G."/>
            <person name="Shen L."/>
        </authorList>
    </citation>
    <scope>NUCLEOTIDE SEQUENCE</scope>
    <source>
        <strain evidence="2">GHJ8</strain>
    </source>
</reference>
<accession>A0ABT3G7S1</accession>
<proteinExistence type="predicted"/>
<name>A0ABT3G7S1_9BACT</name>
<comment type="caution">
    <text evidence="2">The sequence shown here is derived from an EMBL/GenBank/DDBJ whole genome shotgun (WGS) entry which is preliminary data.</text>
</comment>
<evidence type="ECO:0000313" key="2">
    <source>
        <dbReference type="EMBL" id="MCW1915624.1"/>
    </source>
</evidence>
<dbReference type="EMBL" id="JAPDDR010000010">
    <property type="protein sequence ID" value="MCW1915624.1"/>
    <property type="molecule type" value="Genomic_DNA"/>
</dbReference>